<evidence type="ECO:0000313" key="9">
    <source>
        <dbReference type="Proteomes" id="UP000035740"/>
    </source>
</evidence>
<keyword evidence="5" id="KW-0175">Coiled coil</keyword>
<keyword evidence="2" id="KW-0963">Cytoplasm</keyword>
<name>A0A7G2RMP1_BETVV</name>
<dbReference type="GO" id="GO:0005516">
    <property type="term" value="F:calmodulin binding"/>
    <property type="evidence" value="ECO:0007669"/>
    <property type="project" value="UniProtKB-KW"/>
</dbReference>
<feature type="region of interest" description="Disordered" evidence="6">
    <location>
        <begin position="1"/>
        <end position="102"/>
    </location>
</feature>
<evidence type="ECO:0000256" key="5">
    <source>
        <dbReference type="SAM" id="Coils"/>
    </source>
</evidence>
<evidence type="ECO:0000256" key="4">
    <source>
        <dbReference type="ARBA" id="ARBA00022860"/>
    </source>
</evidence>
<dbReference type="Gene3D" id="1.25.10.10">
    <property type="entry name" value="Leucine-rich Repeat Variant"/>
    <property type="match status" value="1"/>
</dbReference>
<dbReference type="AlphaFoldDB" id="A0A7G2RMP1"/>
<accession>A0A7G2RMP1</accession>
<protein>
    <recommendedName>
        <fullName evidence="7">Calponin-homology (CH) domain-containing protein</fullName>
    </recommendedName>
</protein>
<evidence type="ECO:0000313" key="8">
    <source>
        <dbReference type="EMBL" id="KMS96742.1"/>
    </source>
</evidence>
<comment type="caution">
    <text evidence="8">The sequence shown here is derived from an EMBL/GenBank/DDBJ whole genome shotgun (WGS) entry which is preliminary data.</text>
</comment>
<dbReference type="GO" id="GO:0000922">
    <property type="term" value="C:spindle pole"/>
    <property type="evidence" value="ECO:0007669"/>
    <property type="project" value="TreeGrafter"/>
</dbReference>
<keyword evidence="9" id="KW-1185">Reference proteome</keyword>
<sequence length="1277" mass="145899">MATENRQPPSPSPNISSSSSLFKDISNFKTPKPKNPQHSSRTFQPTTPKFFTASKQMQTPSSSLSSSTARRRRKPSTPATRKLRQFELEMSKSSRKEEMKKERSMKSLANSLTVWLNFLFENPNSCGCGDDGGGGGREGATKGGKRENLMVKSIVGVGVDGVWRLPKRQREEGEGNVGGFGEDRDVSMSVSTKKKFGLLWKSLREVCSFDDLEVRMREYLSFEGCMEVFTVMSHVAKNIDEGRLKMKAHCPIVTDVGMREKAIKILMCYNPIWLQIGLYIIFGSDSLLPKVDSHREDDLAFLRMVIEKQFFSHAGLAKSYAYNKLVDGLYRPGYFESLGNVILKRFLLLALILDRAKSQSGLPIKYGIDGIDGGSPLLFNVKWNIKSSRQMINDFLSSEVMHGEGNLLAHLVIVGYKVPYQQNPLIEYDFRITDLFQDIQDGVRLCRAIQLLQQDSSILMLLQQDSSILMKVVLPSETHKKKLTNCRTALQYLKQAGVALNDDDGTEIVGEDVALGDKELVISLLWNVFVHLQLPLLVTKNILSEEISKICIDRTEIMDIDTSTHLDVLLLWMKVICGNYDVKMESMRSLVDGKVMWCLLDFYFQKELHCPCSMKDINDTSEESIVSMRDTIDAVHSFVLSQKLTTLLGDFPEVLQISDILESNGASNYKSVVILLVFLSSQLLVKKRKDKLNFHKLTGCHCQNPERKRWSISSESACHKERQRSTEDGALKFKAVQAWWQKIAKQNMYDVNEPAAVAILPFAVGKFSFESHEVNAAVIIQCHFRRVVERKKFLKMKQAVVKIQLAWKEFLASDYRHTRCSAASTIQSHTRGWLLKRRFLNLKQAALKIQSVLRSLRYLKDFHEYCTATKSAIIVQSHVRGCIARRGACQRRICILVIQSCWRRWLARRSFIHHKEAAIRIQAASRAMMCRYAFHRYRHAATEIQRLVRGKISRNRLLGSSSFRVSGSRDNTLTSGHRSYINELTIVFRAIVKLQRWWKSTLEFKLRKEAAIVIQSYIRKYISRQTVYKERHHAVIIQAHWKGYLARKHAKEQLVDLRLRIQKSAATVEDGMRIMNRLVAALKELKSMKNVSGILYNCATLNMATTHSQKCCERLVDEGAIGILLYQITAVTRSIPDQEVLKHCLCTLRNLAQYQPLADMLIDHRGSIETILRELLRNKEEGYFIACELLKKLCARPTGIDTICCLSSMLKRLQALIEDLTRKVNNEKRNHRGMAARDNSERRLMEANELLNLITYGLNSRTSSKFHSNQMQLKNLQ</sequence>
<feature type="compositionally biased region" description="Basic and acidic residues" evidence="6">
    <location>
        <begin position="84"/>
        <end position="102"/>
    </location>
</feature>
<dbReference type="SMART" id="SM00015">
    <property type="entry name" value="IQ"/>
    <property type="match status" value="9"/>
</dbReference>
<proteinExistence type="predicted"/>
<organism evidence="8 9">
    <name type="scientific">Beta vulgaris subsp. vulgaris</name>
    <name type="common">Beet</name>
    <dbReference type="NCBI Taxonomy" id="3555"/>
    <lineage>
        <taxon>Eukaryota</taxon>
        <taxon>Viridiplantae</taxon>
        <taxon>Streptophyta</taxon>
        <taxon>Embryophyta</taxon>
        <taxon>Tracheophyta</taxon>
        <taxon>Spermatophyta</taxon>
        <taxon>Magnoliopsida</taxon>
        <taxon>eudicotyledons</taxon>
        <taxon>Gunneridae</taxon>
        <taxon>Pentapetalae</taxon>
        <taxon>Caryophyllales</taxon>
        <taxon>Chenopodiaceae</taxon>
        <taxon>Betoideae</taxon>
        <taxon>Beta</taxon>
    </lineage>
</organism>
<dbReference type="CDD" id="cd21223">
    <property type="entry name" value="CH_ASPM_rpt1"/>
    <property type="match status" value="1"/>
</dbReference>
<evidence type="ECO:0000256" key="3">
    <source>
        <dbReference type="ARBA" id="ARBA00022737"/>
    </source>
</evidence>
<dbReference type="PANTHER" id="PTHR22706:SF1">
    <property type="entry name" value="ASSEMBLY FACTOR FOR SPINDLE MICROTUBULES"/>
    <property type="match status" value="1"/>
</dbReference>
<dbReference type="OMA" id="YSQKCCE"/>
<dbReference type="GO" id="GO:0051295">
    <property type="term" value="P:establishment of meiotic spindle localization"/>
    <property type="evidence" value="ECO:0007669"/>
    <property type="project" value="TreeGrafter"/>
</dbReference>
<keyword evidence="4" id="KW-0112">Calmodulin-binding</keyword>
<dbReference type="InterPro" id="IPR016024">
    <property type="entry name" value="ARM-type_fold"/>
</dbReference>
<feature type="domain" description="Calponin-homology (CH)" evidence="7">
    <location>
        <begin position="401"/>
        <end position="533"/>
    </location>
</feature>
<dbReference type="InterPro" id="IPR036872">
    <property type="entry name" value="CH_dom_sf"/>
</dbReference>
<dbReference type="PROSITE" id="PS50021">
    <property type="entry name" value="CH"/>
    <property type="match status" value="1"/>
</dbReference>
<dbReference type="GO" id="GO:0007051">
    <property type="term" value="P:spindle organization"/>
    <property type="evidence" value="ECO:0007669"/>
    <property type="project" value="TreeGrafter"/>
</dbReference>
<dbReference type="PANTHER" id="PTHR22706">
    <property type="entry name" value="ASSEMBLY FACTOR FOR SPINDLE MICROTUBULES"/>
    <property type="match status" value="1"/>
</dbReference>
<dbReference type="Proteomes" id="UP000035740">
    <property type="component" value="Unassembled WGS sequence"/>
</dbReference>
<dbReference type="InterPro" id="IPR001715">
    <property type="entry name" value="CH_dom"/>
</dbReference>
<dbReference type="SUPFAM" id="SSF52540">
    <property type="entry name" value="P-loop containing nucleoside triphosphate hydrolases"/>
    <property type="match status" value="3"/>
</dbReference>
<feature type="compositionally biased region" description="Polar residues" evidence="6">
    <location>
        <begin position="36"/>
        <end position="60"/>
    </location>
</feature>
<dbReference type="InterPro" id="IPR000048">
    <property type="entry name" value="IQ_motif_EF-hand-BS"/>
</dbReference>
<evidence type="ECO:0000259" key="7">
    <source>
        <dbReference type="PROSITE" id="PS50021"/>
    </source>
</evidence>
<dbReference type="EMBL" id="KQ090362">
    <property type="protein sequence ID" value="KMS96742.1"/>
    <property type="molecule type" value="Genomic_DNA"/>
</dbReference>
<evidence type="ECO:0000256" key="1">
    <source>
        <dbReference type="ARBA" id="ARBA00004496"/>
    </source>
</evidence>
<dbReference type="GO" id="GO:0005737">
    <property type="term" value="C:cytoplasm"/>
    <property type="evidence" value="ECO:0007669"/>
    <property type="project" value="UniProtKB-SubCell"/>
</dbReference>
<dbReference type="PROSITE" id="PS50096">
    <property type="entry name" value="IQ"/>
    <property type="match status" value="6"/>
</dbReference>
<reference evidence="8 9" key="1">
    <citation type="journal article" date="2014" name="Nature">
        <title>The genome of the recently domesticated crop plant sugar beet (Beta vulgaris).</title>
        <authorList>
            <person name="Dohm J.C."/>
            <person name="Minoche A.E."/>
            <person name="Holtgrawe D."/>
            <person name="Capella-Gutierrez S."/>
            <person name="Zakrzewski F."/>
            <person name="Tafer H."/>
            <person name="Rupp O."/>
            <person name="Sorensen T.R."/>
            <person name="Stracke R."/>
            <person name="Reinhardt R."/>
            <person name="Goesmann A."/>
            <person name="Kraft T."/>
            <person name="Schulz B."/>
            <person name="Stadler P.F."/>
            <person name="Schmidt T."/>
            <person name="Gabaldon T."/>
            <person name="Lehrach H."/>
            <person name="Weisshaar B."/>
            <person name="Himmelbauer H."/>
        </authorList>
    </citation>
    <scope>NUCLEOTIDE SEQUENCE [LARGE SCALE GENOMIC DNA]</scope>
    <source>
        <tissue evidence="8">Taproot</tissue>
    </source>
</reference>
<dbReference type="SUPFAM" id="SSF47576">
    <property type="entry name" value="Calponin-homology domain, CH-domain"/>
    <property type="match status" value="1"/>
</dbReference>
<keyword evidence="3" id="KW-0677">Repeat</keyword>
<gene>
    <name evidence="8" type="ORF">BVRB_8g200460</name>
</gene>
<evidence type="ECO:0000256" key="2">
    <source>
        <dbReference type="ARBA" id="ARBA00022490"/>
    </source>
</evidence>
<dbReference type="Pfam" id="PF00612">
    <property type="entry name" value="IQ"/>
    <property type="match status" value="7"/>
</dbReference>
<dbReference type="InterPro" id="IPR011989">
    <property type="entry name" value="ARM-like"/>
</dbReference>
<dbReference type="Gene3D" id="1.10.418.10">
    <property type="entry name" value="Calponin-like domain"/>
    <property type="match status" value="1"/>
</dbReference>
<dbReference type="Gramene" id="KMS96742">
    <property type="protein sequence ID" value="KMS96742"/>
    <property type="gene ID" value="BVRB_8g200460"/>
</dbReference>
<dbReference type="OrthoDB" id="2148418at2759"/>
<evidence type="ECO:0000256" key="6">
    <source>
        <dbReference type="SAM" id="MobiDB-lite"/>
    </source>
</evidence>
<dbReference type="InterPro" id="IPR051185">
    <property type="entry name" value="ASPM"/>
</dbReference>
<dbReference type="InterPro" id="IPR027417">
    <property type="entry name" value="P-loop_NTPase"/>
</dbReference>
<feature type="coiled-coil region" evidence="5">
    <location>
        <begin position="1210"/>
        <end position="1237"/>
    </location>
</feature>
<dbReference type="Gene3D" id="1.20.5.190">
    <property type="match status" value="5"/>
</dbReference>
<dbReference type="Pfam" id="PF00307">
    <property type="entry name" value="CH"/>
    <property type="match status" value="1"/>
</dbReference>
<dbReference type="SUPFAM" id="SSF48371">
    <property type="entry name" value="ARM repeat"/>
    <property type="match status" value="1"/>
</dbReference>
<comment type="subcellular location">
    <subcellularLocation>
        <location evidence="1">Cytoplasm</location>
    </subcellularLocation>
</comment>
<dbReference type="GO" id="GO:0000278">
    <property type="term" value="P:mitotic cell cycle"/>
    <property type="evidence" value="ECO:0007669"/>
    <property type="project" value="TreeGrafter"/>
</dbReference>